<proteinExistence type="predicted"/>
<name>A0ABP8A0L7_9MICO</name>
<gene>
    <name evidence="1" type="ORF">GCM10022287_19730</name>
</gene>
<protein>
    <submittedName>
        <fullName evidence="1">Uncharacterized protein</fullName>
    </submittedName>
</protein>
<keyword evidence="2" id="KW-1185">Reference proteome</keyword>
<dbReference type="Proteomes" id="UP001501079">
    <property type="component" value="Unassembled WGS sequence"/>
</dbReference>
<organism evidence="1 2">
    <name type="scientific">Gryllotalpicola koreensis</name>
    <dbReference type="NCBI Taxonomy" id="993086"/>
    <lineage>
        <taxon>Bacteria</taxon>
        <taxon>Bacillati</taxon>
        <taxon>Actinomycetota</taxon>
        <taxon>Actinomycetes</taxon>
        <taxon>Micrococcales</taxon>
        <taxon>Microbacteriaceae</taxon>
        <taxon>Gryllotalpicola</taxon>
    </lineage>
</organism>
<comment type="caution">
    <text evidence="1">The sequence shown here is derived from an EMBL/GenBank/DDBJ whole genome shotgun (WGS) entry which is preliminary data.</text>
</comment>
<evidence type="ECO:0000313" key="2">
    <source>
        <dbReference type="Proteomes" id="UP001501079"/>
    </source>
</evidence>
<sequence length="133" mass="14330">MLVAAGWPSQITDVVVPHRAAQRDSLRRFLHSDSLELAPCGFGIWLCAAAGAGENKRNFVAGPLAKLMQSAFHGEVHGPAVFLGGPRKGSGQLTALNDAQRALIHRAYTMVVTQHMERAEDDLAFRARLDADG</sequence>
<evidence type="ECO:0000313" key="1">
    <source>
        <dbReference type="EMBL" id="GAA4175004.1"/>
    </source>
</evidence>
<dbReference type="EMBL" id="BAABBW010000003">
    <property type="protein sequence ID" value="GAA4175004.1"/>
    <property type="molecule type" value="Genomic_DNA"/>
</dbReference>
<reference evidence="2" key="1">
    <citation type="journal article" date="2019" name="Int. J. Syst. Evol. Microbiol.">
        <title>The Global Catalogue of Microorganisms (GCM) 10K type strain sequencing project: providing services to taxonomists for standard genome sequencing and annotation.</title>
        <authorList>
            <consortium name="The Broad Institute Genomics Platform"/>
            <consortium name="The Broad Institute Genome Sequencing Center for Infectious Disease"/>
            <person name="Wu L."/>
            <person name="Ma J."/>
        </authorList>
    </citation>
    <scope>NUCLEOTIDE SEQUENCE [LARGE SCALE GENOMIC DNA]</scope>
    <source>
        <strain evidence="2">JCM 17591</strain>
    </source>
</reference>
<accession>A0ABP8A0L7</accession>